<comment type="caution">
    <text evidence="1">The sequence shown here is derived from an EMBL/GenBank/DDBJ whole genome shotgun (WGS) entry which is preliminary data.</text>
</comment>
<gene>
    <name evidence="1" type="ORF">PC117_g18139</name>
</gene>
<sequence length="36" mass="3983">MATATKKNQEQRGMVERQTTGKCFEEANAEEASGHN</sequence>
<dbReference type="EMBL" id="RCMK01000715">
    <property type="protein sequence ID" value="KAG2915067.1"/>
    <property type="molecule type" value="Genomic_DNA"/>
</dbReference>
<accession>A0A8T1C283</accession>
<organism evidence="1 2">
    <name type="scientific">Phytophthora cactorum</name>
    <dbReference type="NCBI Taxonomy" id="29920"/>
    <lineage>
        <taxon>Eukaryota</taxon>
        <taxon>Sar</taxon>
        <taxon>Stramenopiles</taxon>
        <taxon>Oomycota</taxon>
        <taxon>Peronosporomycetes</taxon>
        <taxon>Peronosporales</taxon>
        <taxon>Peronosporaceae</taxon>
        <taxon>Phytophthora</taxon>
    </lineage>
</organism>
<proteinExistence type="predicted"/>
<evidence type="ECO:0000313" key="2">
    <source>
        <dbReference type="Proteomes" id="UP000736787"/>
    </source>
</evidence>
<dbReference type="AlphaFoldDB" id="A0A8T1C283"/>
<dbReference type="Proteomes" id="UP000736787">
    <property type="component" value="Unassembled WGS sequence"/>
</dbReference>
<name>A0A8T1C283_9STRA</name>
<protein>
    <submittedName>
        <fullName evidence="1">Uncharacterized protein</fullName>
    </submittedName>
</protein>
<evidence type="ECO:0000313" key="1">
    <source>
        <dbReference type="EMBL" id="KAG2915067.1"/>
    </source>
</evidence>
<reference evidence="1" key="1">
    <citation type="submission" date="2018-10" db="EMBL/GenBank/DDBJ databases">
        <title>Effector identification in a new, highly contiguous assembly of the strawberry crown rot pathogen Phytophthora cactorum.</title>
        <authorList>
            <person name="Armitage A.D."/>
            <person name="Nellist C.F."/>
            <person name="Bates H."/>
            <person name="Vickerstaff R.J."/>
            <person name="Harrison R.J."/>
        </authorList>
    </citation>
    <scope>NUCLEOTIDE SEQUENCE</scope>
    <source>
        <strain evidence="1">4040</strain>
    </source>
</reference>